<keyword evidence="1" id="KW-0805">Transcription regulation</keyword>
<dbReference type="Gene3D" id="1.10.260.40">
    <property type="entry name" value="lambda repressor-like DNA-binding domains"/>
    <property type="match status" value="1"/>
</dbReference>
<reference evidence="4 5" key="1">
    <citation type="submission" date="2019-12" db="EMBL/GenBank/DDBJ databases">
        <authorList>
            <person name="Zheng J."/>
        </authorList>
    </citation>
    <scope>NUCLEOTIDE SEQUENCE [LARGE SCALE GENOMIC DNA]</scope>
    <source>
        <strain evidence="4 5">DSM 27347</strain>
    </source>
</reference>
<dbReference type="Pfam" id="PF00356">
    <property type="entry name" value="LacI"/>
    <property type="match status" value="1"/>
</dbReference>
<comment type="caution">
    <text evidence="4">The sequence shown here is derived from an EMBL/GenBank/DDBJ whole genome shotgun (WGS) entry which is preliminary data.</text>
</comment>
<dbReference type="PANTHER" id="PTHR30146">
    <property type="entry name" value="LACI-RELATED TRANSCRIPTIONAL REPRESSOR"/>
    <property type="match status" value="1"/>
</dbReference>
<dbReference type="SUPFAM" id="SSF53822">
    <property type="entry name" value="Periplasmic binding protein-like I"/>
    <property type="match status" value="1"/>
</dbReference>
<evidence type="ECO:0000256" key="2">
    <source>
        <dbReference type="ARBA" id="ARBA00023125"/>
    </source>
</evidence>
<evidence type="ECO:0000256" key="3">
    <source>
        <dbReference type="ARBA" id="ARBA00023163"/>
    </source>
</evidence>
<dbReference type="RefSeq" id="WP_149682847.1">
    <property type="nucleotide sequence ID" value="NZ_FNBI01000006.1"/>
</dbReference>
<dbReference type="AlphaFoldDB" id="A0A6N8LUZ3"/>
<dbReference type="GO" id="GO:0003700">
    <property type="term" value="F:DNA-binding transcription factor activity"/>
    <property type="evidence" value="ECO:0007669"/>
    <property type="project" value="TreeGrafter"/>
</dbReference>
<organism evidence="4 5">
    <name type="scientific">Sphingomonas carotinifaciens</name>
    <dbReference type="NCBI Taxonomy" id="1166323"/>
    <lineage>
        <taxon>Bacteria</taxon>
        <taxon>Pseudomonadati</taxon>
        <taxon>Pseudomonadota</taxon>
        <taxon>Alphaproteobacteria</taxon>
        <taxon>Sphingomonadales</taxon>
        <taxon>Sphingomonadaceae</taxon>
        <taxon>Sphingomonas</taxon>
    </lineage>
</organism>
<proteinExistence type="predicted"/>
<dbReference type="InterPro" id="IPR028082">
    <property type="entry name" value="Peripla_BP_I"/>
</dbReference>
<gene>
    <name evidence="4" type="ORF">GQR91_13795</name>
</gene>
<keyword evidence="2 4" id="KW-0238">DNA-binding</keyword>
<dbReference type="GO" id="GO:0000976">
    <property type="term" value="F:transcription cis-regulatory region binding"/>
    <property type="evidence" value="ECO:0007669"/>
    <property type="project" value="TreeGrafter"/>
</dbReference>
<dbReference type="Gene3D" id="3.40.50.2300">
    <property type="match status" value="2"/>
</dbReference>
<keyword evidence="3" id="KW-0804">Transcription</keyword>
<dbReference type="SUPFAM" id="SSF47413">
    <property type="entry name" value="lambda repressor-like DNA-binding domains"/>
    <property type="match status" value="1"/>
</dbReference>
<protein>
    <submittedName>
        <fullName evidence="4">LacI family DNA-binding transcriptional regulator</fullName>
    </submittedName>
</protein>
<dbReference type="CDD" id="cd01392">
    <property type="entry name" value="HTH_LacI"/>
    <property type="match status" value="1"/>
</dbReference>
<evidence type="ECO:0000313" key="5">
    <source>
        <dbReference type="Proteomes" id="UP000436801"/>
    </source>
</evidence>
<sequence>MREKAMRRPTIIDVVRHAGVSWKTVARVVNRESGVRSDTIVRVDAWIAALAYRPNTAARALAADRTYLIGVLSAALSAHYSVAFSYGAAELCLQRGHHLVLGRIDMDDPDVVGQMDRMLRTADLHGVIVPPPLCNNSALLDTLARWEMPAVLIDPIDQKCGLPLVQIDDEVGVEELVAYAVRLGHRTFAIVEGPPDHRASTTRSAAFHTAVARHGCSISRREHGAFTFYSGFAAGQRLLADGANASFVFATNDDMAAGVIAAAGQARVRVPEDLSVAGFDDSDVAQLTWPPLPPFVSRLRKSRRQRLTCSHEPIQRSP</sequence>
<dbReference type="EMBL" id="WSUT01000005">
    <property type="protein sequence ID" value="MWC44715.1"/>
    <property type="molecule type" value="Genomic_DNA"/>
</dbReference>
<name>A0A6N8LUZ3_9SPHN</name>
<dbReference type="PANTHER" id="PTHR30146:SF153">
    <property type="entry name" value="LACTOSE OPERON REPRESSOR"/>
    <property type="match status" value="1"/>
</dbReference>
<dbReference type="OrthoDB" id="7939625at2"/>
<dbReference type="Proteomes" id="UP000436801">
    <property type="component" value="Unassembled WGS sequence"/>
</dbReference>
<evidence type="ECO:0000313" key="4">
    <source>
        <dbReference type="EMBL" id="MWC44715.1"/>
    </source>
</evidence>
<dbReference type="InterPro" id="IPR000843">
    <property type="entry name" value="HTH_LacI"/>
</dbReference>
<dbReference type="PROSITE" id="PS50932">
    <property type="entry name" value="HTH_LACI_2"/>
    <property type="match status" value="1"/>
</dbReference>
<dbReference type="InterPro" id="IPR046335">
    <property type="entry name" value="LacI/GalR-like_sensor"/>
</dbReference>
<dbReference type="SMART" id="SM00354">
    <property type="entry name" value="HTH_LACI"/>
    <property type="match status" value="1"/>
</dbReference>
<accession>A0A6N8LUZ3</accession>
<dbReference type="Pfam" id="PF13377">
    <property type="entry name" value="Peripla_BP_3"/>
    <property type="match status" value="1"/>
</dbReference>
<dbReference type="InterPro" id="IPR010982">
    <property type="entry name" value="Lambda_DNA-bd_dom_sf"/>
</dbReference>
<evidence type="ECO:0000256" key="1">
    <source>
        <dbReference type="ARBA" id="ARBA00023015"/>
    </source>
</evidence>